<feature type="compositionally biased region" description="Polar residues" evidence="1">
    <location>
        <begin position="361"/>
        <end position="376"/>
    </location>
</feature>
<feature type="compositionally biased region" description="Basic and acidic residues" evidence="1">
    <location>
        <begin position="188"/>
        <end position="198"/>
    </location>
</feature>
<feature type="compositionally biased region" description="Basic and acidic residues" evidence="1">
    <location>
        <begin position="312"/>
        <end position="332"/>
    </location>
</feature>
<name>N6UUN1_9HYPH</name>
<protein>
    <submittedName>
        <fullName evidence="2">Phage related protein</fullName>
    </submittedName>
</protein>
<sequence length="376" mass="43383">MATKLPWVKSFSSDCLADTSGMKAFQIATYVILQWHMRRSGEPIFCDQSKLAHSAGCSVKAFNKALDFLLRDQKIVRLEDGRLWSLQVEEELKNFIDKQEHISQVRSEAGKKGVQAKMLKKQFANDYVEANDKQNDFLLQANDKQNQAIKNQNQIYKKTNTIVLSKKEIGSEDLATEVSVQSETTDEMVEKHLDHDTSSSENQSPVSQQESPEKKTKRSRSERGCRLPEDFEPDLQYAIDRGLTHDEALLEFERFKNYWLARPKKCAEIKDWQLTWYNWVTSDYGILAKKKAKLEKEKQNGRDGNYSQRQKSFTERLTESFESSRHDFSSGDDHEEDQPRVSIDLQEWERIDEAGGDDSIRSLQPSAETVQCESFG</sequence>
<reference evidence="2 3" key="1">
    <citation type="journal article" date="2013" name="PLoS Genet.">
        <title>A gene transfer agent and a dynamic repertoire of secretion systems hold the keys to the explosive radiation of the emerging pathogen Bartonella.</title>
        <authorList>
            <person name="Guy L."/>
            <person name="Nystedt B."/>
            <person name="Toft C."/>
            <person name="Zaremba-Niedzwiedzka K."/>
            <person name="Berglund E.C."/>
            <person name="Granberg F."/>
            <person name="Naslund K."/>
            <person name="Eriksson A.S."/>
            <person name="Andersson S.G."/>
        </authorList>
    </citation>
    <scope>NUCLEOTIDE SEQUENCE [LARGE SCALE GENOMIC DNA]</scope>
    <source>
        <strain evidence="3">m02</strain>
    </source>
</reference>
<feature type="region of interest" description="Disordered" evidence="1">
    <location>
        <begin position="294"/>
        <end position="376"/>
    </location>
</feature>
<comment type="caution">
    <text evidence="2">The sequence shown here is derived from an EMBL/GenBank/DDBJ whole genome shotgun (WGS) entry which is preliminary data.</text>
</comment>
<dbReference type="Proteomes" id="UP000014026">
    <property type="component" value="Unassembled WGS sequence"/>
</dbReference>
<feature type="region of interest" description="Disordered" evidence="1">
    <location>
        <begin position="174"/>
        <end position="227"/>
    </location>
</feature>
<organism evidence="2 3">
    <name type="scientific">Bartonella bovis m02</name>
    <dbReference type="NCBI Taxonomy" id="1094492"/>
    <lineage>
        <taxon>Bacteria</taxon>
        <taxon>Pseudomonadati</taxon>
        <taxon>Pseudomonadota</taxon>
        <taxon>Alphaproteobacteria</taxon>
        <taxon>Hyphomicrobiales</taxon>
        <taxon>Bartonellaceae</taxon>
        <taxon>Bartonella</taxon>
    </lineage>
</organism>
<dbReference type="RefSeq" id="WP_010702618.1">
    <property type="nucleotide sequence ID" value="NZ_KB915625.1"/>
</dbReference>
<dbReference type="STRING" id="1094492.m02_08300"/>
<evidence type="ECO:0000313" key="3">
    <source>
        <dbReference type="Proteomes" id="UP000014026"/>
    </source>
</evidence>
<feature type="compositionally biased region" description="Polar residues" evidence="1">
    <location>
        <begin position="199"/>
        <end position="210"/>
    </location>
</feature>
<dbReference type="AlphaFoldDB" id="N6UUN1"/>
<dbReference type="PATRIC" id="fig|1094492.3.peg.879"/>
<evidence type="ECO:0000256" key="1">
    <source>
        <dbReference type="SAM" id="MobiDB-lite"/>
    </source>
</evidence>
<feature type="compositionally biased region" description="Basic and acidic residues" evidence="1">
    <location>
        <begin position="211"/>
        <end position="227"/>
    </location>
</feature>
<accession>N6UUN1</accession>
<dbReference type="EMBL" id="AGWB01000003">
    <property type="protein sequence ID" value="ENN93813.1"/>
    <property type="molecule type" value="Genomic_DNA"/>
</dbReference>
<dbReference type="HOGENOM" id="CLU_062383_0_0_5"/>
<proteinExistence type="predicted"/>
<gene>
    <name evidence="2" type="ORF">m02_08300</name>
</gene>
<evidence type="ECO:0000313" key="2">
    <source>
        <dbReference type="EMBL" id="ENN93813.1"/>
    </source>
</evidence>